<dbReference type="Pfam" id="PF13439">
    <property type="entry name" value="Glyco_transf_4"/>
    <property type="match status" value="1"/>
</dbReference>
<comment type="caution">
    <text evidence="2">The sequence shown here is derived from an EMBL/GenBank/DDBJ whole genome shotgun (WGS) entry which is preliminary data.</text>
</comment>
<evidence type="ECO:0000259" key="1">
    <source>
        <dbReference type="Pfam" id="PF13439"/>
    </source>
</evidence>
<dbReference type="EMBL" id="JAVDXQ010000001">
    <property type="protein sequence ID" value="MDR7295811.1"/>
    <property type="molecule type" value="Genomic_DNA"/>
</dbReference>
<dbReference type="PANTHER" id="PTHR45947:SF3">
    <property type="entry name" value="SULFOQUINOVOSYL TRANSFERASE SQD2"/>
    <property type="match status" value="1"/>
</dbReference>
<protein>
    <submittedName>
        <fullName evidence="2">Glycosyltransferase involved in cell wall biosynthesis</fullName>
    </submittedName>
</protein>
<dbReference type="PANTHER" id="PTHR45947">
    <property type="entry name" value="SULFOQUINOVOSYL TRANSFERASE SQD2"/>
    <property type="match status" value="1"/>
</dbReference>
<accession>A0ABU1Z5A7</accession>
<dbReference type="Proteomes" id="UP001180536">
    <property type="component" value="Unassembled WGS sequence"/>
</dbReference>
<proteinExistence type="predicted"/>
<dbReference type="Pfam" id="PF13692">
    <property type="entry name" value="Glyco_trans_1_4"/>
    <property type="match status" value="1"/>
</dbReference>
<evidence type="ECO:0000313" key="2">
    <source>
        <dbReference type="EMBL" id="MDR7295811.1"/>
    </source>
</evidence>
<evidence type="ECO:0000313" key="3">
    <source>
        <dbReference type="Proteomes" id="UP001180536"/>
    </source>
</evidence>
<dbReference type="InterPro" id="IPR028098">
    <property type="entry name" value="Glyco_trans_4-like_N"/>
</dbReference>
<dbReference type="SUPFAM" id="SSF53756">
    <property type="entry name" value="UDP-Glycosyltransferase/glycogen phosphorylase"/>
    <property type="match status" value="1"/>
</dbReference>
<gene>
    <name evidence="2" type="ORF">J2X16_001132</name>
</gene>
<dbReference type="CDD" id="cd03801">
    <property type="entry name" value="GT4_PimA-like"/>
    <property type="match status" value="1"/>
</dbReference>
<organism evidence="2 3">
    <name type="scientific">Pelomonas aquatica</name>
    <dbReference type="NCBI Taxonomy" id="431058"/>
    <lineage>
        <taxon>Bacteria</taxon>
        <taxon>Pseudomonadati</taxon>
        <taxon>Pseudomonadota</taxon>
        <taxon>Betaproteobacteria</taxon>
        <taxon>Burkholderiales</taxon>
        <taxon>Sphaerotilaceae</taxon>
        <taxon>Roseateles</taxon>
    </lineage>
</organism>
<name>A0ABU1Z5A7_9BURK</name>
<keyword evidence="3" id="KW-1185">Reference proteome</keyword>
<dbReference type="Gene3D" id="3.40.50.2000">
    <property type="entry name" value="Glycogen Phosphorylase B"/>
    <property type="match status" value="2"/>
</dbReference>
<dbReference type="RefSeq" id="WP_310342569.1">
    <property type="nucleotide sequence ID" value="NZ_JAVDXQ010000001.1"/>
</dbReference>
<dbReference type="InterPro" id="IPR050194">
    <property type="entry name" value="Glycosyltransferase_grp1"/>
</dbReference>
<sequence>MFSNLLSHGGGRETWLNNILPALLATPDAPELFVYYVSDAHCDGERKIGAYEHPRIKFIETRLPVSTNKLMSVVRIARFCWSVSGSLRKRTDRHSAIVGIGTFYEGAIIALARLLGIRRQQLVLWIRGVWAKEINHRHGQWSRRLIATAERLFMRCADKVIANGHDTKAIYEALLGRHVEAIPNALDLNRFAQVTRRALTTRPVCVSYIGRLSEEKGLRDYLAAIDGFIWRGLATGVRFEIVGDGPLRQLALDCAARHPEFVLYLGAIRNEDMPAYLDSIDLGVCLTYSRESGGGGVSNGLLELIGSGRLVVAWDSVIFRQVLAHHQAVFVPEGDIEGLAAVFAAAASEPEAYIRKVEASRAVIASYSLDAHVEHLLTYLAGTA</sequence>
<reference evidence="2 3" key="1">
    <citation type="submission" date="2023-07" db="EMBL/GenBank/DDBJ databases">
        <title>Sorghum-associated microbial communities from plants grown in Nebraska, USA.</title>
        <authorList>
            <person name="Schachtman D."/>
        </authorList>
    </citation>
    <scope>NUCLEOTIDE SEQUENCE [LARGE SCALE GENOMIC DNA]</scope>
    <source>
        <strain evidence="2 3">BE310</strain>
    </source>
</reference>
<feature type="domain" description="Glycosyltransferase subfamily 4-like N-terminal" evidence="1">
    <location>
        <begin position="94"/>
        <end position="190"/>
    </location>
</feature>